<name>A0A2U9P964_STRAS</name>
<dbReference type="EMBL" id="CP029788">
    <property type="protein sequence ID" value="AWT46310.1"/>
    <property type="molecule type" value="Genomic_DNA"/>
</dbReference>
<dbReference type="SUPFAM" id="SSF53335">
    <property type="entry name" value="S-adenosyl-L-methionine-dependent methyltransferases"/>
    <property type="match status" value="1"/>
</dbReference>
<dbReference type="KEGG" id="sact:DMT42_31125"/>
<keyword evidence="4" id="KW-1185">Reference proteome</keyword>
<dbReference type="GO" id="GO:0008168">
    <property type="term" value="F:methyltransferase activity"/>
    <property type="evidence" value="ECO:0007669"/>
    <property type="project" value="UniProtKB-KW"/>
</dbReference>
<reference evidence="3 4" key="1">
    <citation type="submission" date="2018-06" db="EMBL/GenBank/DDBJ databases">
        <title>The complete genome sequence of a nosiheptide producer Streptomyces actuosus ATCC 25421: deducing the ability of producing a new class III lantibiotics.</title>
        <authorList>
            <person name="Liu W."/>
            <person name="Sun F."/>
            <person name="Hu Y."/>
        </authorList>
    </citation>
    <scope>NUCLEOTIDE SEQUENCE [LARGE SCALE GENOMIC DNA]</scope>
    <source>
        <strain evidence="3 4">ATCC 25421</strain>
    </source>
</reference>
<feature type="domain" description="Methyltransferase" evidence="2">
    <location>
        <begin position="81"/>
        <end position="176"/>
    </location>
</feature>
<keyword evidence="3" id="KW-0808">Transferase</keyword>
<dbReference type="PANTHER" id="PTHR43591">
    <property type="entry name" value="METHYLTRANSFERASE"/>
    <property type="match status" value="1"/>
</dbReference>
<dbReference type="AlphaFoldDB" id="A0A2U9P964"/>
<keyword evidence="3" id="KW-0489">Methyltransferase</keyword>
<sequence length="259" mass="28989">MWRSRRGARGAAYDHRRSVGVAPGRRSQHRRCRLALHVSRLFGEDAARFDRDRAGLVPHLHALYDVAVELALRGQGTAPRVLDLGAGTGLFSGELATHLPDVSIDLLDASAEMLEVAARSLDLYAVKHTLVERDLCAPLPEGPYDIVVSSLAIHHLPVPEQAGLYRRVRDVLRPGGVFVHAEQVAAAVPELDALYEEFWLREVREAQTPQETVDKARRRMAYDRPVSVATHLDWLAQAGFRSADCFYKRFRFAVLAAWR</sequence>
<proteinExistence type="predicted"/>
<accession>A0A2U9P964</accession>
<dbReference type="GO" id="GO:0032259">
    <property type="term" value="P:methylation"/>
    <property type="evidence" value="ECO:0007669"/>
    <property type="project" value="UniProtKB-KW"/>
</dbReference>
<dbReference type="Proteomes" id="UP000247634">
    <property type="component" value="Chromosome"/>
</dbReference>
<dbReference type="CDD" id="cd02440">
    <property type="entry name" value="AdoMet_MTases"/>
    <property type="match status" value="1"/>
</dbReference>
<protein>
    <submittedName>
        <fullName evidence="3">SAM-dependent methyltransferase</fullName>
    </submittedName>
</protein>
<evidence type="ECO:0000256" key="1">
    <source>
        <dbReference type="SAM" id="MobiDB-lite"/>
    </source>
</evidence>
<dbReference type="InterPro" id="IPR029063">
    <property type="entry name" value="SAM-dependent_MTases_sf"/>
</dbReference>
<organism evidence="3 4">
    <name type="scientific">Streptomyces actuosus</name>
    <dbReference type="NCBI Taxonomy" id="1885"/>
    <lineage>
        <taxon>Bacteria</taxon>
        <taxon>Bacillati</taxon>
        <taxon>Actinomycetota</taxon>
        <taxon>Actinomycetes</taxon>
        <taxon>Kitasatosporales</taxon>
        <taxon>Streptomycetaceae</taxon>
        <taxon>Streptomyces</taxon>
    </lineage>
</organism>
<evidence type="ECO:0000313" key="4">
    <source>
        <dbReference type="Proteomes" id="UP000247634"/>
    </source>
</evidence>
<gene>
    <name evidence="3" type="ORF">DMT42_31125</name>
</gene>
<dbReference type="Gene3D" id="3.40.50.150">
    <property type="entry name" value="Vaccinia Virus protein VP39"/>
    <property type="match status" value="1"/>
</dbReference>
<dbReference type="Pfam" id="PF13649">
    <property type="entry name" value="Methyltransf_25"/>
    <property type="match status" value="1"/>
</dbReference>
<feature type="region of interest" description="Disordered" evidence="1">
    <location>
        <begin position="1"/>
        <end position="25"/>
    </location>
</feature>
<evidence type="ECO:0000259" key="2">
    <source>
        <dbReference type="Pfam" id="PF13649"/>
    </source>
</evidence>
<evidence type="ECO:0000313" key="3">
    <source>
        <dbReference type="EMBL" id="AWT46310.1"/>
    </source>
</evidence>
<dbReference type="InterPro" id="IPR041698">
    <property type="entry name" value="Methyltransf_25"/>
</dbReference>
<dbReference type="OrthoDB" id="3286690at2"/>